<dbReference type="EMBL" id="LCCD01000018">
    <property type="protein sequence ID" value="KKS24882.1"/>
    <property type="molecule type" value="Genomic_DNA"/>
</dbReference>
<keyword evidence="1" id="KW-0472">Membrane</keyword>
<dbReference type="Proteomes" id="UP000033856">
    <property type="component" value="Unassembled WGS sequence"/>
</dbReference>
<reference evidence="2" key="1">
    <citation type="journal article" date="2015" name="Nature">
        <title>rRNA introns, odd ribosomes, and small enigmatic genomes across a large radiation of phyla.</title>
        <authorList>
            <person name="Brown C.T."/>
            <person name="Hug L.A."/>
            <person name="Thomas B.C."/>
            <person name="Sharon I."/>
            <person name="Castelle C.J."/>
            <person name="Singh A."/>
            <person name="Wilkins M.J."/>
            <person name="Williams K.H."/>
            <person name="Banfield J.F."/>
        </authorList>
    </citation>
    <scope>NUCLEOTIDE SEQUENCE [LARGE SCALE GENOMIC DNA]</scope>
</reference>
<gene>
    <name evidence="2" type="ORF">UU83_C0018G0002</name>
</gene>
<feature type="transmembrane region" description="Helical" evidence="1">
    <location>
        <begin position="57"/>
        <end position="75"/>
    </location>
</feature>
<keyword evidence="1" id="KW-0812">Transmembrane</keyword>
<comment type="caution">
    <text evidence="2">The sequence shown here is derived from an EMBL/GenBank/DDBJ whole genome shotgun (WGS) entry which is preliminary data.</text>
</comment>
<organism evidence="2 3">
    <name type="scientific">Candidatus Jorgensenbacteria bacterium GW2011_GWF2_41_8</name>
    <dbReference type="NCBI Taxonomy" id="1618667"/>
    <lineage>
        <taxon>Bacteria</taxon>
        <taxon>Candidatus Joergenseniibacteriota</taxon>
    </lineage>
</organism>
<evidence type="ECO:0000313" key="2">
    <source>
        <dbReference type="EMBL" id="KKS24882.1"/>
    </source>
</evidence>
<accession>A0A0G0XKB3</accession>
<sequence length="191" mass="21975">MPRTIDLRNKSAEQPTLSPVKAGPVLTMPARTENKSSFPREFFWEAPLFYHNSQKKYFAFTVIAGLFAGAGAMIFFHKNTLTVVFMIMSALVLILYTNKKSEMSQISINELGISIDNQPYSYKELKSFWIEYALGDIKELSLESKKWYLPYIKISIENQNPMELRAMLSNFLPEKEHEVSLIDLFAQKLGM</sequence>
<protein>
    <recommendedName>
        <fullName evidence="4">DUF5673 domain-containing protein</fullName>
    </recommendedName>
</protein>
<dbReference type="AlphaFoldDB" id="A0A0G0XKB3"/>
<keyword evidence="1" id="KW-1133">Transmembrane helix</keyword>
<evidence type="ECO:0000256" key="1">
    <source>
        <dbReference type="SAM" id="Phobius"/>
    </source>
</evidence>
<feature type="transmembrane region" description="Helical" evidence="1">
    <location>
        <begin position="81"/>
        <end position="98"/>
    </location>
</feature>
<proteinExistence type="predicted"/>
<evidence type="ECO:0000313" key="3">
    <source>
        <dbReference type="Proteomes" id="UP000033856"/>
    </source>
</evidence>
<evidence type="ECO:0008006" key="4">
    <source>
        <dbReference type="Google" id="ProtNLM"/>
    </source>
</evidence>
<name>A0A0G0XKB3_9BACT</name>